<evidence type="ECO:0000313" key="2">
    <source>
        <dbReference type="EMBL" id="PON60557.1"/>
    </source>
</evidence>
<dbReference type="EMBL" id="JXTB01000129">
    <property type="protein sequence ID" value="PON60557.1"/>
    <property type="molecule type" value="Genomic_DNA"/>
</dbReference>
<organism evidence="2 3">
    <name type="scientific">Parasponia andersonii</name>
    <name type="common">Sponia andersonii</name>
    <dbReference type="NCBI Taxonomy" id="3476"/>
    <lineage>
        <taxon>Eukaryota</taxon>
        <taxon>Viridiplantae</taxon>
        <taxon>Streptophyta</taxon>
        <taxon>Embryophyta</taxon>
        <taxon>Tracheophyta</taxon>
        <taxon>Spermatophyta</taxon>
        <taxon>Magnoliopsida</taxon>
        <taxon>eudicotyledons</taxon>
        <taxon>Gunneridae</taxon>
        <taxon>Pentapetalae</taxon>
        <taxon>rosids</taxon>
        <taxon>fabids</taxon>
        <taxon>Rosales</taxon>
        <taxon>Cannabaceae</taxon>
        <taxon>Parasponia</taxon>
    </lineage>
</organism>
<evidence type="ECO:0000256" key="1">
    <source>
        <dbReference type="SAM" id="Phobius"/>
    </source>
</evidence>
<name>A0A2P5CHP9_PARAD</name>
<keyword evidence="1" id="KW-1133">Transmembrane helix</keyword>
<proteinExistence type="predicted"/>
<gene>
    <name evidence="2" type="ORF">PanWU01x14_151690</name>
</gene>
<dbReference type="AlphaFoldDB" id="A0A2P5CHP9"/>
<keyword evidence="3" id="KW-1185">Reference proteome</keyword>
<keyword evidence="1" id="KW-0812">Transmembrane</keyword>
<sequence length="60" mass="6825">MDWGGIVVHSFLLVIGVSKLGRRGLNVGLSFWLMFFGYLAEAPTNSFWWARVTRSTLPHE</sequence>
<protein>
    <submittedName>
        <fullName evidence="2">Uncharacterized protein</fullName>
    </submittedName>
</protein>
<reference evidence="3" key="1">
    <citation type="submission" date="2016-06" db="EMBL/GenBank/DDBJ databases">
        <title>Parallel loss of symbiosis genes in relatives of nitrogen-fixing non-legume Parasponia.</title>
        <authorList>
            <person name="Van Velzen R."/>
            <person name="Holmer R."/>
            <person name="Bu F."/>
            <person name="Rutten L."/>
            <person name="Van Zeijl A."/>
            <person name="Liu W."/>
            <person name="Santuari L."/>
            <person name="Cao Q."/>
            <person name="Sharma T."/>
            <person name="Shen D."/>
            <person name="Roswanjaya Y."/>
            <person name="Wardhani T."/>
            <person name="Kalhor M.S."/>
            <person name="Jansen J."/>
            <person name="Van den Hoogen J."/>
            <person name="Gungor B."/>
            <person name="Hartog M."/>
            <person name="Hontelez J."/>
            <person name="Verver J."/>
            <person name="Yang W.-C."/>
            <person name="Schijlen E."/>
            <person name="Repin R."/>
            <person name="Schilthuizen M."/>
            <person name="Schranz E."/>
            <person name="Heidstra R."/>
            <person name="Miyata K."/>
            <person name="Fedorova E."/>
            <person name="Kohlen W."/>
            <person name="Bisseling T."/>
            <person name="Smit S."/>
            <person name="Geurts R."/>
        </authorList>
    </citation>
    <scope>NUCLEOTIDE SEQUENCE [LARGE SCALE GENOMIC DNA]</scope>
    <source>
        <strain evidence="3">cv. WU1-14</strain>
    </source>
</reference>
<feature type="transmembrane region" description="Helical" evidence="1">
    <location>
        <begin position="6"/>
        <end position="22"/>
    </location>
</feature>
<feature type="transmembrane region" description="Helical" evidence="1">
    <location>
        <begin position="29"/>
        <end position="50"/>
    </location>
</feature>
<accession>A0A2P5CHP9</accession>
<keyword evidence="1" id="KW-0472">Membrane</keyword>
<evidence type="ECO:0000313" key="3">
    <source>
        <dbReference type="Proteomes" id="UP000237105"/>
    </source>
</evidence>
<dbReference type="Proteomes" id="UP000237105">
    <property type="component" value="Unassembled WGS sequence"/>
</dbReference>
<comment type="caution">
    <text evidence="2">The sequence shown here is derived from an EMBL/GenBank/DDBJ whole genome shotgun (WGS) entry which is preliminary data.</text>
</comment>